<accession>A0A445M988</accession>
<dbReference type="AlphaFoldDB" id="A0A445M988"/>
<dbReference type="EMBL" id="KV875463">
    <property type="protein sequence ID" value="RZR70815.1"/>
    <property type="molecule type" value="Genomic_DNA"/>
</dbReference>
<dbReference type="Proteomes" id="UP000290560">
    <property type="component" value="Unassembled WGS sequence"/>
</dbReference>
<proteinExistence type="predicted"/>
<name>A0A445M988_ENSVE</name>
<reference evidence="2" key="1">
    <citation type="journal article" date="2018" name="Data Brief">
        <title>Genome sequence data from 17 accessions of Ensete ventricosum, a staple food crop for millions in Ethiopia.</title>
        <authorList>
            <person name="Yemataw Z."/>
            <person name="Muzemil S."/>
            <person name="Ambachew D."/>
            <person name="Tripathi L."/>
            <person name="Tesfaye K."/>
            <person name="Chala A."/>
            <person name="Farbos A."/>
            <person name="O'Neill P."/>
            <person name="Moore K."/>
            <person name="Grant M."/>
            <person name="Studholme D.J."/>
        </authorList>
    </citation>
    <scope>NUCLEOTIDE SEQUENCE [LARGE SCALE GENOMIC DNA]</scope>
    <source>
        <tissue evidence="2">Leaf</tissue>
    </source>
</reference>
<feature type="region of interest" description="Disordered" evidence="1">
    <location>
        <begin position="1"/>
        <end position="22"/>
    </location>
</feature>
<evidence type="ECO:0000256" key="1">
    <source>
        <dbReference type="SAM" id="MobiDB-lite"/>
    </source>
</evidence>
<evidence type="ECO:0000313" key="2">
    <source>
        <dbReference type="EMBL" id="RZR70815.1"/>
    </source>
</evidence>
<organism evidence="2">
    <name type="scientific">Ensete ventricosum</name>
    <name type="common">Abyssinian banana</name>
    <name type="synonym">Musa ensete</name>
    <dbReference type="NCBI Taxonomy" id="4639"/>
    <lineage>
        <taxon>Eukaryota</taxon>
        <taxon>Viridiplantae</taxon>
        <taxon>Streptophyta</taxon>
        <taxon>Embryophyta</taxon>
        <taxon>Tracheophyta</taxon>
        <taxon>Spermatophyta</taxon>
        <taxon>Magnoliopsida</taxon>
        <taxon>Liliopsida</taxon>
        <taxon>Zingiberales</taxon>
        <taxon>Musaceae</taxon>
        <taxon>Ensete</taxon>
    </lineage>
</organism>
<protein>
    <submittedName>
        <fullName evidence="2">Uncharacterized protein</fullName>
    </submittedName>
</protein>
<sequence length="167" mass="18077">MAGLRSLFPPATPKPSSAVRSTPPVVFAGQTKWAESRRRTGGVVASRLGADGSDPLLQAALRAASLRFQESLRPGPRFPPPLSISSQVVMHGDAVCTLYILLLIYSPWINIGTGAKIGRNCILVHVPLESIDLQAALYKKGFSGNKPSLWAIQVKFGFALYFLKLLY</sequence>
<gene>
    <name evidence="2" type="ORF">BHM03_00001741</name>
</gene>